<dbReference type="Proteomes" id="UP000283587">
    <property type="component" value="Unassembled WGS sequence"/>
</dbReference>
<sequence>MLRAAITAKTIARSTSGSRYPSTVPSASAQRFGDIIMTTLTIEVNSSPTTSVSRIISISAPTHSALLSTSSVMSSPI</sequence>
<keyword evidence="2" id="KW-1185">Reference proteome</keyword>
<gene>
    <name evidence="1" type="ORF">D3P05_07985</name>
</gene>
<proteinExistence type="predicted"/>
<name>A0A419A851_9RHOB</name>
<reference evidence="2" key="1">
    <citation type="submission" date="2018-09" db="EMBL/GenBank/DDBJ databases">
        <title>Paracoccus onubensis nov. sp. a moderate halophilic bacterium isolated from Gruta de las Maravillas (Aracena, Spain).</title>
        <authorList>
            <person name="Jurado V."/>
            <person name="Gutierrez-Patricio S."/>
            <person name="Gonzalez-Pimentel J.L."/>
            <person name="Miller A.Z."/>
            <person name="Laiz L."/>
            <person name="Saiz-Jimenez C."/>
        </authorList>
    </citation>
    <scope>NUCLEOTIDE SEQUENCE [LARGE SCALE GENOMIC DNA]</scope>
    <source>
        <strain evidence="2">DSM 26381</strain>
    </source>
</reference>
<comment type="caution">
    <text evidence="1">The sequence shown here is derived from an EMBL/GenBank/DDBJ whole genome shotgun (WGS) entry which is preliminary data.</text>
</comment>
<evidence type="ECO:0000313" key="2">
    <source>
        <dbReference type="Proteomes" id="UP000283587"/>
    </source>
</evidence>
<dbReference type="EMBL" id="QZEW01000027">
    <property type="protein sequence ID" value="RJL18160.1"/>
    <property type="molecule type" value="Genomic_DNA"/>
</dbReference>
<dbReference type="AlphaFoldDB" id="A0A419A851"/>
<protein>
    <submittedName>
        <fullName evidence="1">Uncharacterized protein</fullName>
    </submittedName>
</protein>
<evidence type="ECO:0000313" key="1">
    <source>
        <dbReference type="EMBL" id="RJL18160.1"/>
    </source>
</evidence>
<accession>A0A419A851</accession>
<organism evidence="1 2">
    <name type="scientific">Paracoccus siganidrum</name>
    <dbReference type="NCBI Taxonomy" id="1276757"/>
    <lineage>
        <taxon>Bacteria</taxon>
        <taxon>Pseudomonadati</taxon>
        <taxon>Pseudomonadota</taxon>
        <taxon>Alphaproteobacteria</taxon>
        <taxon>Rhodobacterales</taxon>
        <taxon>Paracoccaceae</taxon>
        <taxon>Paracoccus</taxon>
    </lineage>
</organism>